<dbReference type="SMART" id="SM00448">
    <property type="entry name" value="REC"/>
    <property type="match status" value="1"/>
</dbReference>
<evidence type="ECO:0000256" key="2">
    <source>
        <dbReference type="ARBA" id="ARBA00023012"/>
    </source>
</evidence>
<sequence length="117" mass="12549">MHALIIEDESLIAMAIEDALRGCGFTSFDFAASADEAVEAAERRCPDLITADVELRSGCGIATVQSICSEQPIPVIFITGSPGEVRIRMPGHAMVEKPFSADHIMDATRLTLDSRNG</sequence>
<dbReference type="Gene3D" id="3.40.50.2300">
    <property type="match status" value="1"/>
</dbReference>
<feature type="modified residue" description="4-aspartylphosphate" evidence="3">
    <location>
        <position position="52"/>
    </location>
</feature>
<gene>
    <name evidence="5" type="ORF">LZ519_10280</name>
</gene>
<dbReference type="RefSeq" id="WP_249868578.1">
    <property type="nucleotide sequence ID" value="NZ_JAMGBC010000001.1"/>
</dbReference>
<dbReference type="PROSITE" id="PS50110">
    <property type="entry name" value="RESPONSE_REGULATORY"/>
    <property type="match status" value="1"/>
</dbReference>
<keyword evidence="6" id="KW-1185">Reference proteome</keyword>
<evidence type="ECO:0000313" key="6">
    <source>
        <dbReference type="Proteomes" id="UP001165343"/>
    </source>
</evidence>
<name>A0ABT0RHG2_9SPHN</name>
<dbReference type="InterPro" id="IPR001789">
    <property type="entry name" value="Sig_transdc_resp-reg_receiver"/>
</dbReference>
<dbReference type="PANTHER" id="PTHR44591">
    <property type="entry name" value="STRESS RESPONSE REGULATOR PROTEIN 1"/>
    <property type="match status" value="1"/>
</dbReference>
<proteinExistence type="predicted"/>
<dbReference type="SUPFAM" id="SSF52172">
    <property type="entry name" value="CheY-like"/>
    <property type="match status" value="1"/>
</dbReference>
<dbReference type="InterPro" id="IPR011006">
    <property type="entry name" value="CheY-like_superfamily"/>
</dbReference>
<dbReference type="EMBL" id="JAMGBC010000001">
    <property type="protein sequence ID" value="MCL6679696.1"/>
    <property type="molecule type" value="Genomic_DNA"/>
</dbReference>
<keyword evidence="1 3" id="KW-0597">Phosphoprotein</keyword>
<dbReference type="Pfam" id="PF00072">
    <property type="entry name" value="Response_reg"/>
    <property type="match status" value="1"/>
</dbReference>
<comment type="caution">
    <text evidence="5">The sequence shown here is derived from an EMBL/GenBank/DDBJ whole genome shotgun (WGS) entry which is preliminary data.</text>
</comment>
<dbReference type="PANTHER" id="PTHR44591:SF14">
    <property type="entry name" value="PROTEIN PILG"/>
    <property type="match status" value="1"/>
</dbReference>
<reference evidence="5" key="1">
    <citation type="submission" date="2022-05" db="EMBL/GenBank/DDBJ databases">
        <authorList>
            <person name="Jo J.-H."/>
            <person name="Im W.-T."/>
        </authorList>
    </citation>
    <scope>NUCLEOTIDE SEQUENCE</scope>
    <source>
        <strain evidence="5">RG327</strain>
    </source>
</reference>
<evidence type="ECO:0000256" key="1">
    <source>
        <dbReference type="ARBA" id="ARBA00022553"/>
    </source>
</evidence>
<evidence type="ECO:0000256" key="3">
    <source>
        <dbReference type="PROSITE-ProRule" id="PRU00169"/>
    </source>
</evidence>
<evidence type="ECO:0000313" key="5">
    <source>
        <dbReference type="EMBL" id="MCL6679696.1"/>
    </source>
</evidence>
<keyword evidence="2" id="KW-0902">Two-component regulatory system</keyword>
<protein>
    <submittedName>
        <fullName evidence="5">Response regulator</fullName>
    </submittedName>
</protein>
<dbReference type="InterPro" id="IPR050595">
    <property type="entry name" value="Bact_response_regulator"/>
</dbReference>
<feature type="domain" description="Response regulatory" evidence="4">
    <location>
        <begin position="2"/>
        <end position="112"/>
    </location>
</feature>
<organism evidence="5 6">
    <name type="scientific">Sphingomonas anseongensis</name>
    <dbReference type="NCBI Taxonomy" id="2908207"/>
    <lineage>
        <taxon>Bacteria</taxon>
        <taxon>Pseudomonadati</taxon>
        <taxon>Pseudomonadota</taxon>
        <taxon>Alphaproteobacteria</taxon>
        <taxon>Sphingomonadales</taxon>
        <taxon>Sphingomonadaceae</taxon>
        <taxon>Sphingomonas</taxon>
    </lineage>
</organism>
<dbReference type="Proteomes" id="UP001165343">
    <property type="component" value="Unassembled WGS sequence"/>
</dbReference>
<accession>A0ABT0RHG2</accession>
<evidence type="ECO:0000259" key="4">
    <source>
        <dbReference type="PROSITE" id="PS50110"/>
    </source>
</evidence>